<proteinExistence type="predicted"/>
<evidence type="ECO:0000313" key="3">
    <source>
        <dbReference type="Proteomes" id="UP000253551"/>
    </source>
</evidence>
<dbReference type="Gene3D" id="3.80.10.10">
    <property type="entry name" value="Ribonuclease Inhibitor"/>
    <property type="match status" value="1"/>
</dbReference>
<comment type="caution">
    <text evidence="2">The sequence shown here is derived from an EMBL/GenBank/DDBJ whole genome shotgun (WGS) entry which is preliminary data.</text>
</comment>
<reference evidence="2 3" key="1">
    <citation type="journal article" date="2018" name="G3 (Bethesda)">
        <title>Phylogenetic and Phylogenomic Definition of Rhizopus Species.</title>
        <authorList>
            <person name="Gryganskyi A.P."/>
            <person name="Golan J."/>
            <person name="Dolatabadi S."/>
            <person name="Mondo S."/>
            <person name="Robb S."/>
            <person name="Idnurm A."/>
            <person name="Muszewska A."/>
            <person name="Steczkiewicz K."/>
            <person name="Masonjones S."/>
            <person name="Liao H.L."/>
            <person name="Gajdeczka M.T."/>
            <person name="Anike F."/>
            <person name="Vuek A."/>
            <person name="Anishchenko I.M."/>
            <person name="Voigt K."/>
            <person name="de Hoog G.S."/>
            <person name="Smith M.E."/>
            <person name="Heitman J."/>
            <person name="Vilgalys R."/>
            <person name="Stajich J.E."/>
        </authorList>
    </citation>
    <scope>NUCLEOTIDE SEQUENCE [LARGE SCALE GENOMIC DNA]</scope>
    <source>
        <strain evidence="2 3">LSU 92-RS-03</strain>
    </source>
</reference>
<dbReference type="InterPro" id="IPR032675">
    <property type="entry name" value="LRR_dom_sf"/>
</dbReference>
<organism evidence="2 3">
    <name type="scientific">Rhizopus stolonifer</name>
    <name type="common">Rhizopus nigricans</name>
    <dbReference type="NCBI Taxonomy" id="4846"/>
    <lineage>
        <taxon>Eukaryota</taxon>
        <taxon>Fungi</taxon>
        <taxon>Fungi incertae sedis</taxon>
        <taxon>Mucoromycota</taxon>
        <taxon>Mucoromycotina</taxon>
        <taxon>Mucoromycetes</taxon>
        <taxon>Mucorales</taxon>
        <taxon>Mucorineae</taxon>
        <taxon>Rhizopodaceae</taxon>
        <taxon>Rhizopus</taxon>
    </lineage>
</organism>
<dbReference type="OrthoDB" id="660555at2759"/>
<feature type="region of interest" description="Disordered" evidence="1">
    <location>
        <begin position="69"/>
        <end position="101"/>
    </location>
</feature>
<evidence type="ECO:0000256" key="1">
    <source>
        <dbReference type="SAM" id="MobiDB-lite"/>
    </source>
</evidence>
<keyword evidence="3" id="KW-1185">Reference proteome</keyword>
<evidence type="ECO:0000313" key="2">
    <source>
        <dbReference type="EMBL" id="RCH95470.1"/>
    </source>
</evidence>
<dbReference type="Proteomes" id="UP000253551">
    <property type="component" value="Unassembled WGS sequence"/>
</dbReference>
<protein>
    <submittedName>
        <fullName evidence="2">Uncharacterized protein</fullName>
    </submittedName>
</protein>
<dbReference type="AlphaFoldDB" id="A0A367JZX6"/>
<name>A0A367JZX6_RHIST</name>
<sequence>MNCNLVYEYDQVDWLDTDASEDEDYLPQFPRQEKEEFPIVPSIEKYNQQKYCIEHTSSISSISSISEDDVDDFSDRKRGRMNSMSWDTNDTRRKKKSNETPLSKVRKAIDNVVDNGIEQVDISNIELEDIPDEIGELAYVTVLHNDIVKSASLQLFLYNNRIHTLSPVLFRLKNLTVLSLRKFISI</sequence>
<accession>A0A367JZX6</accession>
<dbReference type="STRING" id="4846.A0A367JZX6"/>
<dbReference type="EMBL" id="PJQM01002426">
    <property type="protein sequence ID" value="RCH95470.1"/>
    <property type="molecule type" value="Genomic_DNA"/>
</dbReference>
<gene>
    <name evidence="2" type="ORF">CU098_011371</name>
</gene>